<dbReference type="PROSITE" id="PS50160">
    <property type="entry name" value="DNA_LIGASE_A3"/>
    <property type="match status" value="1"/>
</dbReference>
<evidence type="ECO:0000256" key="3">
    <source>
        <dbReference type="ARBA" id="ARBA00022598"/>
    </source>
</evidence>
<dbReference type="InterPro" id="IPR050191">
    <property type="entry name" value="ATP-dep_DNA_ligase"/>
</dbReference>
<dbReference type="EMBL" id="CP087164">
    <property type="protein sequence ID" value="UGS35304.1"/>
    <property type="molecule type" value="Genomic_DNA"/>
</dbReference>
<dbReference type="Gene3D" id="3.30.470.30">
    <property type="entry name" value="DNA ligase/mRNA capping enzyme"/>
    <property type="match status" value="1"/>
</dbReference>
<dbReference type="SUPFAM" id="SSF56091">
    <property type="entry name" value="DNA ligase/mRNA capping enzyme, catalytic domain"/>
    <property type="match status" value="1"/>
</dbReference>
<sequence>MPSAAADPFAALSDDERMRLRPEPLPERVSLMKAVLTDDRFSDPAWVYERKLDGIRCAAIRGTAGVRLLSRNDLNLNGRFPEVAAALEADGGSDVVLDGEVVALAGGQTSFERLQQRGERPVAVYYYVFDLLHLAGQDVTALGLRARKSLLRHAVTYSGPIRLTAHRNRDGEAMYAEACRKGWEGVIAKRADAPYTHGRSRDWLKFKCSAEQELVIGGYTAPKGSRTDLGALLVGHFEEGRLRYAGKVGTGFTRETLRDLAGRLEPLRRDGSPFADEVKERHVTWVEPRLVAEIGFSEWTRDGRLRHPRFLGLRDDKPAEQVVRERPGTVQPG</sequence>
<dbReference type="GO" id="GO:0005524">
    <property type="term" value="F:ATP binding"/>
    <property type="evidence" value="ECO:0007669"/>
    <property type="project" value="InterPro"/>
</dbReference>
<reference evidence="6" key="1">
    <citation type="journal article" date="2022" name="Int. J. Syst. Evol. Microbiol.">
        <title>Pseudomonas aegrilactucae sp. nov. and Pseudomonas morbosilactucae sp. nov., pathogens causing bacterial rot of lettuce in Japan.</title>
        <authorList>
            <person name="Sawada H."/>
            <person name="Fujikawa T."/>
            <person name="Satou M."/>
        </authorList>
    </citation>
    <scope>NUCLEOTIDE SEQUENCE</scope>
    <source>
        <strain evidence="6">0166_1</strain>
    </source>
</reference>
<dbReference type="CDD" id="cd07906">
    <property type="entry name" value="Adenylation_DNA_ligase_LigD_LigC"/>
    <property type="match status" value="1"/>
</dbReference>
<accession>A0A9E6XVP2</accession>
<protein>
    <recommendedName>
        <fullName evidence="2">DNA ligase (ATP)</fullName>
        <ecNumber evidence="2">6.5.1.1</ecNumber>
    </recommendedName>
</protein>
<evidence type="ECO:0000313" key="7">
    <source>
        <dbReference type="Proteomes" id="UP001162834"/>
    </source>
</evidence>
<proteinExistence type="inferred from homology"/>
<evidence type="ECO:0000256" key="2">
    <source>
        <dbReference type="ARBA" id="ARBA00012727"/>
    </source>
</evidence>
<gene>
    <name evidence="6" type="primary">ligD_1</name>
    <name evidence="6" type="ORF">DSM104329_01691</name>
</gene>
<dbReference type="InterPro" id="IPR016059">
    <property type="entry name" value="DNA_ligase_ATP-dep_CS"/>
</dbReference>
<comment type="catalytic activity">
    <reaction evidence="4">
        <text>ATP + (deoxyribonucleotide)n-3'-hydroxyl + 5'-phospho-(deoxyribonucleotide)m = (deoxyribonucleotide)n+m + AMP + diphosphate.</text>
        <dbReference type="EC" id="6.5.1.1"/>
    </reaction>
</comment>
<dbReference type="GO" id="GO:0006281">
    <property type="term" value="P:DNA repair"/>
    <property type="evidence" value="ECO:0007669"/>
    <property type="project" value="InterPro"/>
</dbReference>
<name>A0A9E6XVP2_9ACTN</name>
<comment type="similarity">
    <text evidence="1">Belongs to the ATP-dependent DNA ligase family.</text>
</comment>
<evidence type="ECO:0000256" key="4">
    <source>
        <dbReference type="ARBA" id="ARBA00034003"/>
    </source>
</evidence>
<dbReference type="CDD" id="cd07971">
    <property type="entry name" value="OBF_DNA_ligase_LigD"/>
    <property type="match status" value="1"/>
</dbReference>
<dbReference type="Pfam" id="PF04679">
    <property type="entry name" value="DNA_ligase_A_C"/>
    <property type="match status" value="1"/>
</dbReference>
<evidence type="ECO:0000256" key="1">
    <source>
        <dbReference type="ARBA" id="ARBA00007572"/>
    </source>
</evidence>
<dbReference type="InterPro" id="IPR012310">
    <property type="entry name" value="DNA_ligase_ATP-dep_cent"/>
</dbReference>
<keyword evidence="7" id="KW-1185">Reference proteome</keyword>
<dbReference type="PANTHER" id="PTHR45674">
    <property type="entry name" value="DNA LIGASE 1/3 FAMILY MEMBER"/>
    <property type="match status" value="1"/>
</dbReference>
<dbReference type="NCBIfam" id="TIGR02779">
    <property type="entry name" value="NHEJ_ligase_lig"/>
    <property type="match status" value="1"/>
</dbReference>
<dbReference type="RefSeq" id="WP_259314993.1">
    <property type="nucleotide sequence ID" value="NZ_CP087164.1"/>
</dbReference>
<dbReference type="PROSITE" id="PS00333">
    <property type="entry name" value="DNA_LIGASE_A2"/>
    <property type="match status" value="1"/>
</dbReference>
<dbReference type="InterPro" id="IPR012309">
    <property type="entry name" value="DNA_ligase_ATP-dep_C"/>
</dbReference>
<dbReference type="PANTHER" id="PTHR45674:SF4">
    <property type="entry name" value="DNA LIGASE 1"/>
    <property type="match status" value="1"/>
</dbReference>
<evidence type="ECO:0000313" key="6">
    <source>
        <dbReference type="EMBL" id="UGS35304.1"/>
    </source>
</evidence>
<dbReference type="KEGG" id="sbae:DSM104329_01691"/>
<dbReference type="GO" id="GO:0003910">
    <property type="term" value="F:DNA ligase (ATP) activity"/>
    <property type="evidence" value="ECO:0007669"/>
    <property type="project" value="UniProtKB-EC"/>
</dbReference>
<dbReference type="Gene3D" id="3.30.1490.70">
    <property type="match status" value="1"/>
</dbReference>
<dbReference type="InterPro" id="IPR012340">
    <property type="entry name" value="NA-bd_OB-fold"/>
</dbReference>
<dbReference type="Proteomes" id="UP001162834">
    <property type="component" value="Chromosome"/>
</dbReference>
<dbReference type="EC" id="6.5.1.1" evidence="2"/>
<dbReference type="Pfam" id="PF01068">
    <property type="entry name" value="DNA_ligase_A_M"/>
    <property type="match status" value="1"/>
</dbReference>
<dbReference type="InterPro" id="IPR014146">
    <property type="entry name" value="LigD_ligase_dom"/>
</dbReference>
<keyword evidence="3" id="KW-0436">Ligase</keyword>
<feature type="domain" description="ATP-dependent DNA ligase family profile" evidence="5">
    <location>
        <begin position="117"/>
        <end position="249"/>
    </location>
</feature>
<dbReference type="GO" id="GO:0006310">
    <property type="term" value="P:DNA recombination"/>
    <property type="evidence" value="ECO:0007669"/>
    <property type="project" value="InterPro"/>
</dbReference>
<dbReference type="SUPFAM" id="SSF50249">
    <property type="entry name" value="Nucleic acid-binding proteins"/>
    <property type="match status" value="1"/>
</dbReference>
<dbReference type="AlphaFoldDB" id="A0A9E6XVP2"/>
<evidence type="ECO:0000259" key="5">
    <source>
        <dbReference type="PROSITE" id="PS50160"/>
    </source>
</evidence>
<dbReference type="Gene3D" id="2.40.50.140">
    <property type="entry name" value="Nucleic acid-binding proteins"/>
    <property type="match status" value="1"/>
</dbReference>
<organism evidence="6 7">
    <name type="scientific">Capillimicrobium parvum</name>
    <dbReference type="NCBI Taxonomy" id="2884022"/>
    <lineage>
        <taxon>Bacteria</taxon>
        <taxon>Bacillati</taxon>
        <taxon>Actinomycetota</taxon>
        <taxon>Thermoleophilia</taxon>
        <taxon>Solirubrobacterales</taxon>
        <taxon>Capillimicrobiaceae</taxon>
        <taxon>Capillimicrobium</taxon>
    </lineage>
</organism>